<evidence type="ECO:0000313" key="2">
    <source>
        <dbReference type="EMBL" id="QRG84546.1"/>
    </source>
</evidence>
<dbReference type="Proteomes" id="UP000237665">
    <property type="component" value="Chromosome 2"/>
</dbReference>
<organism evidence="2 4">
    <name type="scientific">Vibrio diabolicus</name>
    <dbReference type="NCBI Taxonomy" id="50719"/>
    <lineage>
        <taxon>Bacteria</taxon>
        <taxon>Pseudomonadati</taxon>
        <taxon>Pseudomonadota</taxon>
        <taxon>Gammaproteobacteria</taxon>
        <taxon>Vibrionales</taxon>
        <taxon>Vibrionaceae</taxon>
        <taxon>Vibrio</taxon>
        <taxon>Vibrio diabolicus subgroup</taxon>
    </lineage>
</organism>
<evidence type="ECO:0000313" key="4">
    <source>
        <dbReference type="Proteomes" id="UP000596337"/>
    </source>
</evidence>
<dbReference type="RefSeq" id="WP_046873701.1">
    <property type="nucleotide sequence ID" value="NZ_CAJDZE010000001.1"/>
</dbReference>
<evidence type="ECO:0000313" key="1">
    <source>
        <dbReference type="EMBL" id="AVH30242.1"/>
    </source>
</evidence>
<dbReference type="EMBL" id="CP014133">
    <property type="protein sequence ID" value="AVH30242.1"/>
    <property type="molecule type" value="Genomic_DNA"/>
</dbReference>
<gene>
    <name evidence="1" type="ORF">AL468_24415</name>
    <name evidence="2" type="ORF">JOS67_20515</name>
</gene>
<protein>
    <submittedName>
        <fullName evidence="2">Uncharacterized protein</fullName>
    </submittedName>
</protein>
<accession>A0A2L2KDS2</accession>
<reference evidence="1" key="1">
    <citation type="submission" date="2017-12" db="EMBL/GenBank/DDBJ databases">
        <title>FDA dAtabase for Regulatory Grade micrObial Sequences (FDA-ARGOS): Supporting development and validation of Infectious Disease Dx tests.</title>
        <authorList>
            <person name="Hoffmann M."/>
            <person name="Allard M."/>
            <person name="Evans P."/>
            <person name="Brown E."/>
            <person name="Tallon L."/>
            <person name="Sadzewicz L."/>
            <person name="Sengamalay N."/>
            <person name="Ott S."/>
            <person name="Godinez A."/>
            <person name="Nagaraj S."/>
            <person name="Vavikolanu K."/>
            <person name="Aluvathingal J."/>
            <person name="Nadendla S."/>
            <person name="Sichtig H."/>
        </authorList>
    </citation>
    <scope>NUCLEOTIDE SEQUENCE</scope>
    <source>
        <strain evidence="1">LMG 3418</strain>
    </source>
</reference>
<dbReference type="Proteomes" id="UP000596337">
    <property type="component" value="Chromosome 2"/>
</dbReference>
<dbReference type="AlphaFoldDB" id="A0A2L2KDS2"/>
<sequence length="180" mass="20579">MTSLSELSQEMGFKEIPFVKEHKAAKRRWLKEQSQLFTKVCENKPATAPTLHLLGLLTKSHIEASANYEQHAHSAQQMQQVLTDSLGDEHADKFTNQSAEDLILITHLWLYTQGYLNMDFSLAHDHAEQTQNTLQHELVVKRMDVDAFRTELMQSFYLGREASPASTSGFWGKLKRLFSA</sequence>
<reference evidence="3" key="2">
    <citation type="submission" date="2017-12" db="EMBL/GenBank/DDBJ databases">
        <title>FDA dAtabase for Regulatory Grade micrObial Sequences (FDA-ARGOS): Supporting development and validation of Infectious Disease Dx tests.</title>
        <authorList>
            <person name="Hoffmann M."/>
            <person name="Allard M."/>
            <person name="Evans P."/>
            <person name="Brown E."/>
            <person name="Tallon L.J."/>
            <person name="Sadzewicz L."/>
            <person name="Sengamalay N."/>
            <person name="Ott S."/>
            <person name="Godinez A."/>
            <person name="Nagaraj S."/>
            <person name="Vavikolanu K."/>
            <person name="Aluvathingal J."/>
            <person name="Nadendla S."/>
            <person name="Hobson J."/>
            <person name="Sichtig H."/>
        </authorList>
    </citation>
    <scope>NUCLEOTIDE SEQUENCE [LARGE SCALE GENOMIC DNA]</scope>
    <source>
        <strain evidence="3">LMG 3418</strain>
    </source>
</reference>
<reference evidence="2 4" key="3">
    <citation type="submission" date="2021-01" db="EMBL/GenBank/DDBJ databases">
        <title>Characterization of a novel blaVMB-2- harboring plasmid in Vibrio diabolicus.</title>
        <authorList>
            <person name="Liu M."/>
        </authorList>
    </citation>
    <scope>NUCLEOTIDE SEQUENCE [LARGE SCALE GENOMIC DNA]</scope>
    <source>
        <strain evidence="2 4">SLV18</strain>
    </source>
</reference>
<proteinExistence type="predicted"/>
<evidence type="ECO:0000313" key="3">
    <source>
        <dbReference type="Proteomes" id="UP000237665"/>
    </source>
</evidence>
<keyword evidence="3" id="KW-1185">Reference proteome</keyword>
<dbReference type="EMBL" id="CP069197">
    <property type="protein sequence ID" value="QRG84546.1"/>
    <property type="molecule type" value="Genomic_DNA"/>
</dbReference>
<name>A0A2L2KDS2_9VIBR</name>